<accession>A0ABU0MIH7</accession>
<protein>
    <submittedName>
        <fullName evidence="1">Uncharacterized protein</fullName>
    </submittedName>
</protein>
<keyword evidence="2" id="KW-1185">Reference proteome</keyword>
<gene>
    <name evidence="1" type="ORF">QO018_002073</name>
</gene>
<proteinExistence type="predicted"/>
<organism evidence="1 2">
    <name type="scientific">Azospirillum picis</name>
    <dbReference type="NCBI Taxonomy" id="488438"/>
    <lineage>
        <taxon>Bacteria</taxon>
        <taxon>Pseudomonadati</taxon>
        <taxon>Pseudomonadota</taxon>
        <taxon>Alphaproteobacteria</taxon>
        <taxon>Rhodospirillales</taxon>
        <taxon>Azospirillaceae</taxon>
        <taxon>Azospirillum</taxon>
    </lineage>
</organism>
<reference evidence="1 2" key="1">
    <citation type="submission" date="2023-07" db="EMBL/GenBank/DDBJ databases">
        <title>Genomic Encyclopedia of Type Strains, Phase IV (KMG-IV): sequencing the most valuable type-strain genomes for metagenomic binning, comparative biology and taxonomic classification.</title>
        <authorList>
            <person name="Goeker M."/>
        </authorList>
    </citation>
    <scope>NUCLEOTIDE SEQUENCE [LARGE SCALE GENOMIC DNA]</scope>
    <source>
        <strain evidence="1 2">DSM 19922</strain>
    </source>
</reference>
<dbReference type="RefSeq" id="WP_246512989.1">
    <property type="nucleotide sequence ID" value="NZ_JAGINO010000006.1"/>
</dbReference>
<comment type="caution">
    <text evidence="1">The sequence shown here is derived from an EMBL/GenBank/DDBJ whole genome shotgun (WGS) entry which is preliminary data.</text>
</comment>
<evidence type="ECO:0000313" key="2">
    <source>
        <dbReference type="Proteomes" id="UP001244552"/>
    </source>
</evidence>
<evidence type="ECO:0000313" key="1">
    <source>
        <dbReference type="EMBL" id="MDQ0533222.1"/>
    </source>
</evidence>
<dbReference type="EMBL" id="JAUSVU010000006">
    <property type="protein sequence ID" value="MDQ0533222.1"/>
    <property type="molecule type" value="Genomic_DNA"/>
</dbReference>
<dbReference type="Proteomes" id="UP001244552">
    <property type="component" value="Unassembled WGS sequence"/>
</dbReference>
<name>A0ABU0MIH7_9PROT</name>
<sequence>MPVKPMPLSPERIDAIATLAARLFAGGGTLDAVVRAVREANPDLKTVTGAMAAVMAEEPFREEAAFDLHLVDGNNHCWAITDKPALATGVVIAQREEED</sequence>